<sequence>MGNTSTNSSWQMMEAIGRQEMAYSKLARTRSNCYKDGDYNRNAYGKSHHRDGHYTHRSQMGIGNFSFRATTFDHIPYDNCCENSPYDVHKGCHVFQEKVREMSAQKKRRGTKLPSCEFMGQRVHSLILNVPYQIGNLYRNHCLVVNDLSHDGFSMVSYKVVPWILYDSLGNVQHTLSLLENNYYGFDESLISFISDLSDKFQGEFIEKCAFLLPPLGPYVLGFVNYFLVDKPLLLANGLFENSCQWPKFLIVEGSFKMLLQDVFSFKFFHLHYKEPFKEVWHLWNSFGVEKMFDKLHALFSFSLLILESFGNVHNIASFNSSMSNVGRLLWLFEGMDSRMNPSKERGYGMTQDKHENMEIFQGPITKSIDRKIEEKNKGMVILFKKNFRDLTWNATEGENEGQRRTKTFLMSKMQAERAKGTSLEDLEDSTSNGEEGMNPTAGGRPLAQNIED</sequence>
<reference evidence="2" key="1">
    <citation type="journal article" date="2023" name="Nat. Plants">
        <title>Single-cell RNA sequencing provides a high-resolution roadmap for understanding the multicellular compartmentation of specialized metabolism.</title>
        <authorList>
            <person name="Sun S."/>
            <person name="Shen X."/>
            <person name="Li Y."/>
            <person name="Li Y."/>
            <person name="Wang S."/>
            <person name="Li R."/>
            <person name="Zhang H."/>
            <person name="Shen G."/>
            <person name="Guo B."/>
            <person name="Wei J."/>
            <person name="Xu J."/>
            <person name="St-Pierre B."/>
            <person name="Chen S."/>
            <person name="Sun C."/>
        </authorList>
    </citation>
    <scope>NUCLEOTIDE SEQUENCE [LARGE SCALE GENOMIC DNA]</scope>
</reference>
<proteinExistence type="predicted"/>
<name>A0ACC0CA95_CATRO</name>
<protein>
    <submittedName>
        <fullName evidence="1">Uncharacterized protein</fullName>
    </submittedName>
</protein>
<evidence type="ECO:0000313" key="2">
    <source>
        <dbReference type="Proteomes" id="UP001060085"/>
    </source>
</evidence>
<organism evidence="1 2">
    <name type="scientific">Catharanthus roseus</name>
    <name type="common">Madagascar periwinkle</name>
    <name type="synonym">Vinca rosea</name>
    <dbReference type="NCBI Taxonomy" id="4058"/>
    <lineage>
        <taxon>Eukaryota</taxon>
        <taxon>Viridiplantae</taxon>
        <taxon>Streptophyta</taxon>
        <taxon>Embryophyta</taxon>
        <taxon>Tracheophyta</taxon>
        <taxon>Spermatophyta</taxon>
        <taxon>Magnoliopsida</taxon>
        <taxon>eudicotyledons</taxon>
        <taxon>Gunneridae</taxon>
        <taxon>Pentapetalae</taxon>
        <taxon>asterids</taxon>
        <taxon>lamiids</taxon>
        <taxon>Gentianales</taxon>
        <taxon>Apocynaceae</taxon>
        <taxon>Rauvolfioideae</taxon>
        <taxon>Vinceae</taxon>
        <taxon>Catharanthinae</taxon>
        <taxon>Catharanthus</taxon>
    </lineage>
</organism>
<keyword evidence="2" id="KW-1185">Reference proteome</keyword>
<dbReference type="EMBL" id="CM044701">
    <property type="protein sequence ID" value="KAI5681860.1"/>
    <property type="molecule type" value="Genomic_DNA"/>
</dbReference>
<accession>A0ACC0CA95</accession>
<evidence type="ECO:0000313" key="1">
    <source>
        <dbReference type="EMBL" id="KAI5681860.1"/>
    </source>
</evidence>
<gene>
    <name evidence="1" type="ORF">M9H77_03088</name>
</gene>
<dbReference type="Proteomes" id="UP001060085">
    <property type="component" value="Linkage Group LG01"/>
</dbReference>
<comment type="caution">
    <text evidence="1">The sequence shown here is derived from an EMBL/GenBank/DDBJ whole genome shotgun (WGS) entry which is preliminary data.</text>
</comment>